<name>A0A8B8BAL7_CRAVI</name>
<gene>
    <name evidence="3" type="primary">LOC111108293</name>
</gene>
<reference evidence="3" key="1">
    <citation type="submission" date="2025-08" db="UniProtKB">
        <authorList>
            <consortium name="RefSeq"/>
        </authorList>
    </citation>
    <scope>IDENTIFICATION</scope>
    <source>
        <tissue evidence="3">Whole sample</tissue>
    </source>
</reference>
<sequence>MCGLPGGIDTADTPLIVSSLSAPTSTSTLSSLESQPIPVLSSSSLVSPPLSFTSPATPPPIAAATPLPTSASSSSSTVIPAPVTSDMLLKEELCNVQERRKLIKDQQVLTQLQIHHYMLKIKQRDPFFDME</sequence>
<evidence type="ECO:0000256" key="1">
    <source>
        <dbReference type="SAM" id="MobiDB-lite"/>
    </source>
</evidence>
<protein>
    <submittedName>
        <fullName evidence="3">Mucin-2-like</fullName>
    </submittedName>
</protein>
<dbReference type="Proteomes" id="UP000694844">
    <property type="component" value="Chromosome 8"/>
</dbReference>
<dbReference type="RefSeq" id="XP_022299784.1">
    <property type="nucleotide sequence ID" value="XM_022444076.1"/>
</dbReference>
<evidence type="ECO:0000313" key="2">
    <source>
        <dbReference type="Proteomes" id="UP000694844"/>
    </source>
</evidence>
<keyword evidence="2" id="KW-1185">Reference proteome</keyword>
<dbReference type="GeneID" id="111108293"/>
<evidence type="ECO:0000313" key="3">
    <source>
        <dbReference type="RefSeq" id="XP_022299784.1"/>
    </source>
</evidence>
<feature type="compositionally biased region" description="Low complexity" evidence="1">
    <location>
        <begin position="62"/>
        <end position="78"/>
    </location>
</feature>
<proteinExistence type="predicted"/>
<feature type="region of interest" description="Disordered" evidence="1">
    <location>
        <begin position="26"/>
        <end position="78"/>
    </location>
</feature>
<accession>A0A8B8BAL7</accession>
<dbReference type="AlphaFoldDB" id="A0A8B8BAL7"/>
<dbReference type="KEGG" id="cvn:111108293"/>
<feature type="compositionally biased region" description="Low complexity" evidence="1">
    <location>
        <begin position="26"/>
        <end position="55"/>
    </location>
</feature>
<organism evidence="2 3">
    <name type="scientific">Crassostrea virginica</name>
    <name type="common">Eastern oyster</name>
    <dbReference type="NCBI Taxonomy" id="6565"/>
    <lineage>
        <taxon>Eukaryota</taxon>
        <taxon>Metazoa</taxon>
        <taxon>Spiralia</taxon>
        <taxon>Lophotrochozoa</taxon>
        <taxon>Mollusca</taxon>
        <taxon>Bivalvia</taxon>
        <taxon>Autobranchia</taxon>
        <taxon>Pteriomorphia</taxon>
        <taxon>Ostreida</taxon>
        <taxon>Ostreoidea</taxon>
        <taxon>Ostreidae</taxon>
        <taxon>Crassostrea</taxon>
    </lineage>
</organism>